<gene>
    <name evidence="3" type="ORF">K489DRAFT_25078</name>
</gene>
<sequence length="182" mass="19700">MPARRMRSSRRMPGRRYRISGRHCDYSSSSLRPEQDGKQQATIVHHPHRSTSHSWWLFVNVAFPCHGACRITPTSHMDVLSRQQAFTRHANFCVLEGGEPDMKAICCANLGVLPSGRGGKGQWRSGAVGGWCYPGCRVVARQALSSTPPVALAAAHPGKKANPGLPGISLPRGDSSFASAKS</sequence>
<reference evidence="3" key="2">
    <citation type="submission" date="2020-04" db="EMBL/GenBank/DDBJ databases">
        <authorList>
            <consortium name="NCBI Genome Project"/>
        </authorList>
    </citation>
    <scope>NUCLEOTIDE SEQUENCE</scope>
    <source>
        <strain evidence="3">CBS 342.82</strain>
    </source>
</reference>
<dbReference type="RefSeq" id="XP_033464749.1">
    <property type="nucleotide sequence ID" value="XM_033599955.1"/>
</dbReference>
<feature type="region of interest" description="Disordered" evidence="1">
    <location>
        <begin position="155"/>
        <end position="182"/>
    </location>
</feature>
<reference evidence="3" key="3">
    <citation type="submission" date="2025-08" db="UniProtKB">
        <authorList>
            <consortium name="RefSeq"/>
        </authorList>
    </citation>
    <scope>IDENTIFICATION</scope>
    <source>
        <strain evidence="3">CBS 342.82</strain>
    </source>
</reference>
<dbReference type="Proteomes" id="UP000504637">
    <property type="component" value="Unplaced"/>
</dbReference>
<dbReference type="GeneID" id="54357754"/>
<dbReference type="AlphaFoldDB" id="A0A6J3MII2"/>
<name>A0A6J3MII2_9PEZI</name>
<evidence type="ECO:0000256" key="1">
    <source>
        <dbReference type="SAM" id="MobiDB-lite"/>
    </source>
</evidence>
<protein>
    <submittedName>
        <fullName evidence="3">Uncharacterized protein</fullName>
    </submittedName>
</protein>
<accession>A0A6J3MII2</accession>
<reference evidence="3" key="1">
    <citation type="submission" date="2020-01" db="EMBL/GenBank/DDBJ databases">
        <authorList>
            <consortium name="DOE Joint Genome Institute"/>
            <person name="Haridas S."/>
            <person name="Albert R."/>
            <person name="Binder M."/>
            <person name="Bloem J."/>
            <person name="Labutti K."/>
            <person name="Salamov A."/>
            <person name="Andreopoulos B."/>
            <person name="Baker S.E."/>
            <person name="Barry K."/>
            <person name="Bills G."/>
            <person name="Bluhm B.H."/>
            <person name="Cannon C."/>
            <person name="Castanera R."/>
            <person name="Culley D.E."/>
            <person name="Daum C."/>
            <person name="Ezra D."/>
            <person name="Gonzalez J.B."/>
            <person name="Henrissat B."/>
            <person name="Kuo A."/>
            <person name="Liang C."/>
            <person name="Lipzen A."/>
            <person name="Lutzoni F."/>
            <person name="Magnuson J."/>
            <person name="Mondo S."/>
            <person name="Nolan M."/>
            <person name="Ohm R."/>
            <person name="Pangilinan J."/>
            <person name="Park H.-J."/>
            <person name="Ramirez L."/>
            <person name="Alfaro M."/>
            <person name="Sun H."/>
            <person name="Tritt A."/>
            <person name="Yoshinaga Y."/>
            <person name="Zwiers L.-H."/>
            <person name="Turgeon B.G."/>
            <person name="Goodwin S.B."/>
            <person name="Spatafora J.W."/>
            <person name="Crous P.W."/>
            <person name="Grigoriev I.V."/>
        </authorList>
    </citation>
    <scope>NUCLEOTIDE SEQUENCE</scope>
    <source>
        <strain evidence="3">CBS 342.82</strain>
    </source>
</reference>
<organism evidence="3">
    <name type="scientific">Dissoconium aciculare CBS 342.82</name>
    <dbReference type="NCBI Taxonomy" id="1314786"/>
    <lineage>
        <taxon>Eukaryota</taxon>
        <taxon>Fungi</taxon>
        <taxon>Dikarya</taxon>
        <taxon>Ascomycota</taxon>
        <taxon>Pezizomycotina</taxon>
        <taxon>Dothideomycetes</taxon>
        <taxon>Dothideomycetidae</taxon>
        <taxon>Mycosphaerellales</taxon>
        <taxon>Dissoconiaceae</taxon>
        <taxon>Dissoconium</taxon>
    </lineage>
</organism>
<keyword evidence="2" id="KW-1185">Reference proteome</keyword>
<evidence type="ECO:0000313" key="3">
    <source>
        <dbReference type="RefSeq" id="XP_033464749.1"/>
    </source>
</evidence>
<proteinExistence type="predicted"/>
<evidence type="ECO:0000313" key="2">
    <source>
        <dbReference type="Proteomes" id="UP000504637"/>
    </source>
</evidence>